<organism evidence="3 4">
    <name type="scientific">Parasynechococcus marenigrum (strain WH8102)</name>
    <dbReference type="NCBI Taxonomy" id="84588"/>
    <lineage>
        <taxon>Bacteria</taxon>
        <taxon>Bacillati</taxon>
        <taxon>Cyanobacteriota</taxon>
        <taxon>Cyanophyceae</taxon>
        <taxon>Synechococcales</taxon>
        <taxon>Prochlorococcaceae</taxon>
        <taxon>Parasynechococcus</taxon>
        <taxon>Parasynechococcus marenigrum</taxon>
    </lineage>
</organism>
<dbReference type="SUPFAM" id="SSF46785">
    <property type="entry name" value="Winged helix' DNA-binding domain"/>
    <property type="match status" value="1"/>
</dbReference>
<sequence>MYAGAAIPVASWNQVRRTMTSPVQASTRDALLSLLLERGDADAADLAGALNLSVQAVRRQLKSLAEAGLAEASPSVSGPGRPSNRWRLTDQGRDQFPDGSQRFALGLLNSMRASLPEETVRTLLNQQAEDKASRYRDRIGNGSLQQRLEQLASLRRDEGYVTLCSPEEDGVSWRLQEVHCSVQRIAEEFPAVCDQELVLIRRTVPDCQVERVHWRLEGGHACGFRITPLQN</sequence>
<dbReference type="Proteomes" id="UP000001422">
    <property type="component" value="Chromosome"/>
</dbReference>
<dbReference type="InterPro" id="IPR036390">
    <property type="entry name" value="WH_DNA-bd_sf"/>
</dbReference>
<dbReference type="HOGENOM" id="CLU_078469_2_1_3"/>
<dbReference type="InterPro" id="IPR014075">
    <property type="entry name" value="SUF_FeS_clus_asmb_SufR_cyano"/>
</dbReference>
<evidence type="ECO:0000313" key="4">
    <source>
        <dbReference type="Proteomes" id="UP000001422"/>
    </source>
</evidence>
<evidence type="ECO:0000259" key="2">
    <source>
        <dbReference type="Pfam" id="PF01022"/>
    </source>
</evidence>
<feature type="domain" description="HTH arsR-type" evidence="2">
    <location>
        <begin position="27"/>
        <end position="71"/>
    </location>
</feature>
<dbReference type="KEGG" id="syw:SYNW0317"/>
<evidence type="ECO:0000256" key="1">
    <source>
        <dbReference type="SAM" id="MobiDB-lite"/>
    </source>
</evidence>
<feature type="region of interest" description="Disordered" evidence="1">
    <location>
        <begin position="68"/>
        <end position="93"/>
    </location>
</feature>
<accession>Q7U9E1</accession>
<name>Q7U9E1_PARMW</name>
<dbReference type="InterPro" id="IPR001845">
    <property type="entry name" value="HTH_ArsR_DNA-bd_dom"/>
</dbReference>
<dbReference type="Pfam" id="PF01022">
    <property type="entry name" value="HTH_5"/>
    <property type="match status" value="1"/>
</dbReference>
<dbReference type="GO" id="GO:0003700">
    <property type="term" value="F:DNA-binding transcription factor activity"/>
    <property type="evidence" value="ECO:0007669"/>
    <property type="project" value="InterPro"/>
</dbReference>
<dbReference type="AlphaFoldDB" id="Q7U9E1"/>
<dbReference type="PANTHER" id="PTHR38600:SF2">
    <property type="entry name" value="SLL0088 PROTEIN"/>
    <property type="match status" value="1"/>
</dbReference>
<reference evidence="3 4" key="1">
    <citation type="journal article" date="2003" name="Nature">
        <title>The genome of a motile marine Synechococcus.</title>
        <authorList>
            <person name="Palenik B."/>
            <person name="Brahamsha B."/>
            <person name="Larimer F."/>
            <person name="Land M."/>
            <person name="Hauser L."/>
            <person name="Chain P."/>
            <person name="Lamerdin J."/>
            <person name="Regala W."/>
            <person name="Allen E.A."/>
            <person name="McCarren J."/>
            <person name="Paulsen I."/>
            <person name="Dufresne A."/>
            <person name="Partensky F."/>
            <person name="Webb E."/>
            <person name="Waterbury J."/>
        </authorList>
    </citation>
    <scope>NUCLEOTIDE SEQUENCE [LARGE SCALE GENOMIC DNA]</scope>
    <source>
        <strain evidence="3 4">WH8102</strain>
    </source>
</reference>
<dbReference type="eggNOG" id="COG2345">
    <property type="taxonomic scope" value="Bacteria"/>
</dbReference>
<dbReference type="EMBL" id="BX569689">
    <property type="protein sequence ID" value="CAE06832.1"/>
    <property type="molecule type" value="Genomic_DNA"/>
</dbReference>
<evidence type="ECO:0000313" key="3">
    <source>
        <dbReference type="EMBL" id="CAE06832.1"/>
    </source>
</evidence>
<dbReference type="STRING" id="84588.SYNW0317"/>
<proteinExistence type="predicted"/>
<dbReference type="PANTHER" id="PTHR38600">
    <property type="entry name" value="TRANSCRIPTIONAL REGULATORY PROTEIN"/>
    <property type="match status" value="1"/>
</dbReference>
<gene>
    <name evidence="3" type="ordered locus">SYNW0317</name>
</gene>
<protein>
    <recommendedName>
        <fullName evidence="2">HTH arsR-type domain-containing protein</fullName>
    </recommendedName>
</protein>
<keyword evidence="4" id="KW-1185">Reference proteome</keyword>
<dbReference type="Gene3D" id="1.10.10.10">
    <property type="entry name" value="Winged helix-like DNA-binding domain superfamily/Winged helix DNA-binding domain"/>
    <property type="match status" value="1"/>
</dbReference>
<dbReference type="NCBIfam" id="TIGR02702">
    <property type="entry name" value="SufR_cyano"/>
    <property type="match status" value="1"/>
</dbReference>
<dbReference type="InterPro" id="IPR036388">
    <property type="entry name" value="WH-like_DNA-bd_sf"/>
</dbReference>